<evidence type="ECO:0000256" key="6">
    <source>
        <dbReference type="ARBA" id="ARBA00023136"/>
    </source>
</evidence>
<dbReference type="PRINTS" id="PR00260">
    <property type="entry name" value="CHEMTRNSDUCR"/>
</dbReference>
<dbReference type="GO" id="GO:0006935">
    <property type="term" value="P:chemotaxis"/>
    <property type="evidence" value="ECO:0007669"/>
    <property type="project" value="InterPro"/>
</dbReference>
<sequence length="560" mass="59959">MKSISISAKLWLLAGLIALSAILCIGVAVQQIHQLLIDLHVEKVRAVVETTRSQAKALDERAKAGEFSQEEAKKLFNDAVRSMWYQDNEEYVFTIGYDGINWAHPARPQLEGTDMSGLKDRDGVMLVVELIKAAKAGGGSVYYHWPKAGSNEPIGKYSYAMGYEPWQVMIGTGFYTDELWADFLDNAVKFSLVGLAIALVGLLCAALMNRSIQKPLGTLRQRMVRLSEGEYEIEIPEAARGDEIGAMAKTVEVFKENGRQRALLEAQQEQMKREAEVERRKDMIKMANSFEQSVRGLVAQVAGAAQQMTVTAGAMSDNARDASGKAMTVSAASEQASTNVQTVATAAEELSSSIGEISRQVAQAAGVAGKAVEDAARTNEVVRGLAEAADKIEEVVRLINEIAEQTNLLALNATIEAARAGEAGKGFAVVASEVKNLANQTGKATEDIARQIAAIQDATRQSVSAIEGIGNTIREINQISTTIASAVEEQGAATQEIARNVQQASVGTQQVNQNIAGVSEAVSVTGQLSGEVVDTSELLKQQADRLNGEVDGFLASIRAA</sequence>
<dbReference type="Pfam" id="PF00015">
    <property type="entry name" value="MCPsignal"/>
    <property type="match status" value="1"/>
</dbReference>
<organism evidence="14 15">
    <name type="scientific">Oceanibaculum pacificum</name>
    <dbReference type="NCBI Taxonomy" id="580166"/>
    <lineage>
        <taxon>Bacteria</taxon>
        <taxon>Pseudomonadati</taxon>
        <taxon>Pseudomonadota</taxon>
        <taxon>Alphaproteobacteria</taxon>
        <taxon>Rhodospirillales</taxon>
        <taxon>Oceanibaculaceae</taxon>
        <taxon>Oceanibaculum</taxon>
    </lineage>
</organism>
<feature type="domain" description="T-SNARE coiled-coil homology" evidence="12">
    <location>
        <begin position="456"/>
        <end position="518"/>
    </location>
</feature>
<evidence type="ECO:0000256" key="5">
    <source>
        <dbReference type="ARBA" id="ARBA00022989"/>
    </source>
</evidence>
<dbReference type="PROSITE" id="PS50111">
    <property type="entry name" value="CHEMOTAXIS_TRANSDUC_2"/>
    <property type="match status" value="1"/>
</dbReference>
<comment type="caution">
    <text evidence="14">The sequence shown here is derived from an EMBL/GenBank/DDBJ whole genome shotgun (WGS) entry which is preliminary data.</text>
</comment>
<dbReference type="SMART" id="SM00283">
    <property type="entry name" value="MA"/>
    <property type="match status" value="1"/>
</dbReference>
<evidence type="ECO:0000259" key="11">
    <source>
        <dbReference type="PROSITE" id="PS50111"/>
    </source>
</evidence>
<keyword evidence="15" id="KW-1185">Reference proteome</keyword>
<dbReference type="PANTHER" id="PTHR32089:SF112">
    <property type="entry name" value="LYSOZYME-LIKE PROTEIN-RELATED"/>
    <property type="match status" value="1"/>
</dbReference>
<dbReference type="SMART" id="SM01049">
    <property type="entry name" value="Cache_2"/>
    <property type="match status" value="1"/>
</dbReference>
<evidence type="ECO:0000259" key="13">
    <source>
        <dbReference type="PROSITE" id="PS50885"/>
    </source>
</evidence>
<protein>
    <recommendedName>
        <fullName evidence="16">Chemotaxis protein</fullName>
    </recommendedName>
</protein>
<dbReference type="EMBL" id="LPXN01000162">
    <property type="protein sequence ID" value="KZD00889.1"/>
    <property type="molecule type" value="Genomic_DNA"/>
</dbReference>
<dbReference type="GO" id="GO:0004888">
    <property type="term" value="F:transmembrane signaling receptor activity"/>
    <property type="evidence" value="ECO:0007669"/>
    <property type="project" value="InterPro"/>
</dbReference>
<dbReference type="GO" id="GO:0005886">
    <property type="term" value="C:plasma membrane"/>
    <property type="evidence" value="ECO:0007669"/>
    <property type="project" value="UniProtKB-SubCell"/>
</dbReference>
<dbReference type="Gene3D" id="1.10.8.500">
    <property type="entry name" value="HAMP domain in histidine kinase"/>
    <property type="match status" value="1"/>
</dbReference>
<name>A0A154VHP9_9PROT</name>
<keyword evidence="7 9" id="KW-0807">Transducer</keyword>
<evidence type="ECO:0000256" key="3">
    <source>
        <dbReference type="ARBA" id="ARBA00022519"/>
    </source>
</evidence>
<dbReference type="SMART" id="SM00304">
    <property type="entry name" value="HAMP"/>
    <property type="match status" value="1"/>
</dbReference>
<dbReference type="Pfam" id="PF17200">
    <property type="entry name" value="sCache_2"/>
    <property type="match status" value="1"/>
</dbReference>
<dbReference type="STRING" id="580166.AUP43_14240"/>
<evidence type="ECO:0008006" key="16">
    <source>
        <dbReference type="Google" id="ProtNLM"/>
    </source>
</evidence>
<gene>
    <name evidence="14" type="ORF">AUP43_14240</name>
</gene>
<feature type="domain" description="Methyl-accepting transducer" evidence="11">
    <location>
        <begin position="297"/>
        <end position="529"/>
    </location>
</feature>
<feature type="domain" description="HAMP" evidence="13">
    <location>
        <begin position="210"/>
        <end position="263"/>
    </location>
</feature>
<evidence type="ECO:0000256" key="10">
    <source>
        <dbReference type="SAM" id="Phobius"/>
    </source>
</evidence>
<evidence type="ECO:0000256" key="8">
    <source>
        <dbReference type="ARBA" id="ARBA00029447"/>
    </source>
</evidence>
<keyword evidence="3" id="KW-0997">Cell inner membrane</keyword>
<reference evidence="14 15" key="1">
    <citation type="submission" date="2015-12" db="EMBL/GenBank/DDBJ databases">
        <title>Genome sequence of Oceanibaculum pacificum MCCC 1A02656.</title>
        <authorList>
            <person name="Lu L."/>
            <person name="Lai Q."/>
            <person name="Shao Z."/>
            <person name="Qian P."/>
        </authorList>
    </citation>
    <scope>NUCLEOTIDE SEQUENCE [LARGE SCALE GENOMIC DNA]</scope>
    <source>
        <strain evidence="14 15">MCCC 1A02656</strain>
    </source>
</reference>
<dbReference type="Gene3D" id="1.10.287.950">
    <property type="entry name" value="Methyl-accepting chemotaxis protein"/>
    <property type="match status" value="1"/>
</dbReference>
<dbReference type="PANTHER" id="PTHR32089">
    <property type="entry name" value="METHYL-ACCEPTING CHEMOTAXIS PROTEIN MCPB"/>
    <property type="match status" value="1"/>
</dbReference>
<dbReference type="CDD" id="cd06225">
    <property type="entry name" value="HAMP"/>
    <property type="match status" value="1"/>
</dbReference>
<dbReference type="SUPFAM" id="SSF158472">
    <property type="entry name" value="HAMP domain-like"/>
    <property type="match status" value="1"/>
</dbReference>
<evidence type="ECO:0000259" key="12">
    <source>
        <dbReference type="PROSITE" id="PS50192"/>
    </source>
</evidence>
<dbReference type="InterPro" id="IPR033480">
    <property type="entry name" value="sCache_2"/>
</dbReference>
<evidence type="ECO:0000313" key="15">
    <source>
        <dbReference type="Proteomes" id="UP000076400"/>
    </source>
</evidence>
<dbReference type="GO" id="GO:0007165">
    <property type="term" value="P:signal transduction"/>
    <property type="evidence" value="ECO:0007669"/>
    <property type="project" value="UniProtKB-KW"/>
</dbReference>
<dbReference type="PROSITE" id="PS50192">
    <property type="entry name" value="T_SNARE"/>
    <property type="match status" value="1"/>
</dbReference>
<dbReference type="RefSeq" id="WP_067559934.1">
    <property type="nucleotide sequence ID" value="NZ_LPXN01000162.1"/>
</dbReference>
<keyword evidence="4 10" id="KW-0812">Transmembrane</keyword>
<dbReference type="SUPFAM" id="SSF58104">
    <property type="entry name" value="Methyl-accepting chemotaxis protein (MCP) signaling domain"/>
    <property type="match status" value="1"/>
</dbReference>
<dbReference type="OrthoDB" id="7260004at2"/>
<proteinExistence type="inferred from homology"/>
<dbReference type="Proteomes" id="UP000076400">
    <property type="component" value="Unassembled WGS sequence"/>
</dbReference>
<evidence type="ECO:0000256" key="1">
    <source>
        <dbReference type="ARBA" id="ARBA00004429"/>
    </source>
</evidence>
<keyword evidence="6 10" id="KW-0472">Membrane</keyword>
<accession>A0A154VHP9</accession>
<keyword evidence="2" id="KW-1003">Cell membrane</keyword>
<dbReference type="PROSITE" id="PS50885">
    <property type="entry name" value="HAMP"/>
    <property type="match status" value="1"/>
</dbReference>
<dbReference type="Gene3D" id="3.30.450.20">
    <property type="entry name" value="PAS domain"/>
    <property type="match status" value="1"/>
</dbReference>
<dbReference type="InterPro" id="IPR004090">
    <property type="entry name" value="Chemotax_Me-accpt_rcpt"/>
</dbReference>
<dbReference type="InterPro" id="IPR000727">
    <property type="entry name" value="T_SNARE_dom"/>
</dbReference>
<dbReference type="AlphaFoldDB" id="A0A154VHP9"/>
<evidence type="ECO:0000256" key="7">
    <source>
        <dbReference type="ARBA" id="ARBA00023224"/>
    </source>
</evidence>
<dbReference type="Pfam" id="PF00672">
    <property type="entry name" value="HAMP"/>
    <property type="match status" value="1"/>
</dbReference>
<dbReference type="InterPro" id="IPR003660">
    <property type="entry name" value="HAMP_dom"/>
</dbReference>
<evidence type="ECO:0000256" key="4">
    <source>
        <dbReference type="ARBA" id="ARBA00022692"/>
    </source>
</evidence>
<evidence type="ECO:0000256" key="9">
    <source>
        <dbReference type="PROSITE-ProRule" id="PRU00284"/>
    </source>
</evidence>
<comment type="similarity">
    <text evidence="8">Belongs to the methyl-accepting chemotaxis (MCP) protein family.</text>
</comment>
<comment type="subcellular location">
    <subcellularLocation>
        <location evidence="1">Cell inner membrane</location>
        <topology evidence="1">Multi-pass membrane protein</topology>
    </subcellularLocation>
</comment>
<feature type="transmembrane region" description="Helical" evidence="10">
    <location>
        <begin position="192"/>
        <end position="212"/>
    </location>
</feature>
<evidence type="ECO:0000256" key="2">
    <source>
        <dbReference type="ARBA" id="ARBA00022475"/>
    </source>
</evidence>
<keyword evidence="5 10" id="KW-1133">Transmembrane helix</keyword>
<dbReference type="InterPro" id="IPR004089">
    <property type="entry name" value="MCPsignal_dom"/>
</dbReference>
<evidence type="ECO:0000313" key="14">
    <source>
        <dbReference type="EMBL" id="KZD00889.1"/>
    </source>
</evidence>